<keyword evidence="4 5" id="KW-0274">FAD</keyword>
<evidence type="ECO:0000256" key="6">
    <source>
        <dbReference type="RuleBase" id="RU003968"/>
    </source>
</evidence>
<feature type="domain" description="Glucose-methanol-choline oxidoreductase N-terminal" evidence="7">
    <location>
        <begin position="80"/>
        <end position="103"/>
    </location>
</feature>
<keyword evidence="10" id="KW-1185">Reference proteome</keyword>
<gene>
    <name evidence="9" type="ORF">Krac_6005</name>
</gene>
<dbReference type="InterPro" id="IPR007867">
    <property type="entry name" value="GMC_OxRtase_C"/>
</dbReference>
<dbReference type="SUPFAM" id="SSF54373">
    <property type="entry name" value="FAD-linked reductases, C-terminal domain"/>
    <property type="match status" value="1"/>
</dbReference>
<evidence type="ECO:0000256" key="3">
    <source>
        <dbReference type="ARBA" id="ARBA00022630"/>
    </source>
</evidence>
<dbReference type="Proteomes" id="UP000004508">
    <property type="component" value="Unassembled WGS sequence"/>
</dbReference>
<dbReference type="Pfam" id="PF00732">
    <property type="entry name" value="GMC_oxred_N"/>
    <property type="match status" value="1"/>
</dbReference>
<organism evidence="9 10">
    <name type="scientific">Ktedonobacter racemifer DSM 44963</name>
    <dbReference type="NCBI Taxonomy" id="485913"/>
    <lineage>
        <taxon>Bacteria</taxon>
        <taxon>Bacillati</taxon>
        <taxon>Chloroflexota</taxon>
        <taxon>Ktedonobacteria</taxon>
        <taxon>Ktedonobacterales</taxon>
        <taxon>Ktedonobacteraceae</taxon>
        <taxon>Ktedonobacter</taxon>
    </lineage>
</organism>
<evidence type="ECO:0000259" key="7">
    <source>
        <dbReference type="PROSITE" id="PS00623"/>
    </source>
</evidence>
<dbReference type="PANTHER" id="PTHR11552:SF147">
    <property type="entry name" value="CHOLINE DEHYDROGENASE, MITOCHONDRIAL"/>
    <property type="match status" value="1"/>
</dbReference>
<keyword evidence="3 6" id="KW-0285">Flavoprotein</keyword>
<feature type="binding site" evidence="5">
    <location>
        <begin position="90"/>
        <end position="93"/>
    </location>
    <ligand>
        <name>FAD</name>
        <dbReference type="ChEBI" id="CHEBI:57692"/>
    </ligand>
</feature>
<protein>
    <submittedName>
        <fullName evidence="9">Glucose-methanol-choline oxidoreductase</fullName>
        <ecNumber evidence="9">1.1.99.1</ecNumber>
    </submittedName>
</protein>
<dbReference type="PROSITE" id="PS00623">
    <property type="entry name" value="GMC_OXRED_1"/>
    <property type="match status" value="1"/>
</dbReference>
<dbReference type="Gene3D" id="3.50.50.60">
    <property type="entry name" value="FAD/NAD(P)-binding domain"/>
    <property type="match status" value="1"/>
</dbReference>
<dbReference type="EC" id="1.1.99.1" evidence="9"/>
<dbReference type="STRING" id="485913.Krac_6005"/>
<dbReference type="AlphaFoldDB" id="D6TXF5"/>
<dbReference type="InterPro" id="IPR012132">
    <property type="entry name" value="GMC_OxRdtase"/>
</dbReference>
<keyword evidence="9" id="KW-0560">Oxidoreductase</keyword>
<dbReference type="Gene3D" id="3.30.560.10">
    <property type="entry name" value="Glucose Oxidase, domain 3"/>
    <property type="match status" value="1"/>
</dbReference>
<evidence type="ECO:0000313" key="9">
    <source>
        <dbReference type="EMBL" id="EFH84888.1"/>
    </source>
</evidence>
<evidence type="ECO:0000313" key="10">
    <source>
        <dbReference type="Proteomes" id="UP000004508"/>
    </source>
</evidence>
<dbReference type="PROSITE" id="PS00624">
    <property type="entry name" value="GMC_OXRED_2"/>
    <property type="match status" value="1"/>
</dbReference>
<evidence type="ECO:0000256" key="2">
    <source>
        <dbReference type="ARBA" id="ARBA00010790"/>
    </source>
</evidence>
<dbReference type="InterPro" id="IPR036188">
    <property type="entry name" value="FAD/NAD-bd_sf"/>
</dbReference>
<dbReference type="GO" id="GO:0050660">
    <property type="term" value="F:flavin adenine dinucleotide binding"/>
    <property type="evidence" value="ECO:0007669"/>
    <property type="project" value="InterPro"/>
</dbReference>
<dbReference type="GO" id="GO:0008812">
    <property type="term" value="F:choline dehydrogenase activity"/>
    <property type="evidence" value="ECO:0007669"/>
    <property type="project" value="UniProtKB-EC"/>
</dbReference>
<comment type="similarity">
    <text evidence="2 6">Belongs to the GMC oxidoreductase family.</text>
</comment>
<dbReference type="Pfam" id="PF05199">
    <property type="entry name" value="GMC_oxred_C"/>
    <property type="match status" value="1"/>
</dbReference>
<comment type="cofactor">
    <cofactor evidence="1 5">
        <name>FAD</name>
        <dbReference type="ChEBI" id="CHEBI:57692"/>
    </cofactor>
</comment>
<dbReference type="eggNOG" id="COG2303">
    <property type="taxonomic scope" value="Bacteria"/>
</dbReference>
<evidence type="ECO:0000256" key="1">
    <source>
        <dbReference type="ARBA" id="ARBA00001974"/>
    </source>
</evidence>
<dbReference type="PIRSF" id="PIRSF000137">
    <property type="entry name" value="Alcohol_oxidase"/>
    <property type="match status" value="1"/>
</dbReference>
<dbReference type="PANTHER" id="PTHR11552">
    <property type="entry name" value="GLUCOSE-METHANOL-CHOLINE GMC OXIDOREDUCTASE"/>
    <property type="match status" value="1"/>
</dbReference>
<dbReference type="SUPFAM" id="SSF51905">
    <property type="entry name" value="FAD/NAD(P)-binding domain"/>
    <property type="match status" value="1"/>
</dbReference>
<evidence type="ECO:0000259" key="8">
    <source>
        <dbReference type="PROSITE" id="PS00624"/>
    </source>
</evidence>
<dbReference type="InterPro" id="IPR000172">
    <property type="entry name" value="GMC_OxRdtase_N"/>
</dbReference>
<feature type="domain" description="Glucose-methanol-choline oxidoreductase N-terminal" evidence="8">
    <location>
        <begin position="252"/>
        <end position="266"/>
    </location>
</feature>
<accession>D6TXF5</accession>
<dbReference type="RefSeq" id="WP_007916716.1">
    <property type="nucleotide sequence ID" value="NZ_ADVG01000003.1"/>
</dbReference>
<proteinExistence type="inferred from homology"/>
<comment type="caution">
    <text evidence="9">The sequence shown here is derived from an EMBL/GenBank/DDBJ whole genome shotgun (WGS) entry which is preliminary data.</text>
</comment>
<feature type="binding site" evidence="5">
    <location>
        <position position="82"/>
    </location>
    <ligand>
        <name>FAD</name>
        <dbReference type="ChEBI" id="CHEBI:57692"/>
    </ligand>
</feature>
<evidence type="ECO:0000256" key="5">
    <source>
        <dbReference type="PIRSR" id="PIRSR000137-2"/>
    </source>
</evidence>
<dbReference type="EMBL" id="ADVG01000003">
    <property type="protein sequence ID" value="EFH84888.1"/>
    <property type="molecule type" value="Genomic_DNA"/>
</dbReference>
<evidence type="ECO:0000256" key="4">
    <source>
        <dbReference type="ARBA" id="ARBA00022827"/>
    </source>
</evidence>
<dbReference type="InParanoid" id="D6TXF5"/>
<name>D6TXF5_KTERA</name>
<sequence length="500" mass="54227">MIYDYILVGAGSAGCVLANRLTEDSATSVLLLEAGGTDETVPDIYDPMKAFALAHTAVDWAYTTEAEPHLNHRKIDWPRGKVLGGSSSINYMVYVRGNRYDFDHWQALGNDGWSYAEVLPYFKKAENREYGASAYHGVGGPLNVFEPPAINPLTEAFLEAGEELGWSRNDDSNGASQEGFGTFQSTIRAGKRHSTAVGYLHPVMHRPNLTVWTDTLATHVLFEGTHAVGVAALKDGCEEQVWAKKEVILSGGAINSPQLLLLSGVGPGEHLQQVGIRVVADVPGVGENLQDHPGVFTYHTTKPYFSAFGDLAASGNAFVKTQSALPEPDLQLIFGPFFLPPVQGNGYTVIVVLATPQSRGRIRLRSSDPTQYPAIFANYLAKPEDGEKFIKGIQLVRRLNQTKALAAFYQAEVYPGAQLQRAEELAEFVQAFYHTVGTCKMGQDALAVVDEQLRVRGTASLRVVDASIMPTIVNGNTNAATIMIAEKAADLIKATSTVLR</sequence>
<reference evidence="9 10" key="1">
    <citation type="journal article" date="2011" name="Stand. Genomic Sci.">
        <title>Non-contiguous finished genome sequence and contextual data of the filamentous soil bacterium Ktedonobacter racemifer type strain (SOSP1-21).</title>
        <authorList>
            <person name="Chang Y.J."/>
            <person name="Land M."/>
            <person name="Hauser L."/>
            <person name="Chertkov O."/>
            <person name="Del Rio T.G."/>
            <person name="Nolan M."/>
            <person name="Copeland A."/>
            <person name="Tice H."/>
            <person name="Cheng J.F."/>
            <person name="Lucas S."/>
            <person name="Han C."/>
            <person name="Goodwin L."/>
            <person name="Pitluck S."/>
            <person name="Ivanova N."/>
            <person name="Ovchinikova G."/>
            <person name="Pati A."/>
            <person name="Chen A."/>
            <person name="Palaniappan K."/>
            <person name="Mavromatis K."/>
            <person name="Liolios K."/>
            <person name="Brettin T."/>
            <person name="Fiebig A."/>
            <person name="Rohde M."/>
            <person name="Abt B."/>
            <person name="Goker M."/>
            <person name="Detter J.C."/>
            <person name="Woyke T."/>
            <person name="Bristow J."/>
            <person name="Eisen J.A."/>
            <person name="Markowitz V."/>
            <person name="Hugenholtz P."/>
            <person name="Kyrpides N.C."/>
            <person name="Klenk H.P."/>
            <person name="Lapidus A."/>
        </authorList>
    </citation>
    <scope>NUCLEOTIDE SEQUENCE [LARGE SCALE GENOMIC DNA]</scope>
    <source>
        <strain evidence="10">DSM 44963</strain>
    </source>
</reference>